<evidence type="ECO:0000256" key="5">
    <source>
        <dbReference type="ARBA" id="ARBA00022898"/>
    </source>
</evidence>
<evidence type="ECO:0000313" key="8">
    <source>
        <dbReference type="Proteomes" id="UP000242287"/>
    </source>
</evidence>
<dbReference type="InterPro" id="IPR015424">
    <property type="entry name" value="PyrdxlP-dep_Trfase"/>
</dbReference>
<evidence type="ECO:0000256" key="3">
    <source>
        <dbReference type="ARBA" id="ARBA00022576"/>
    </source>
</evidence>
<dbReference type="GO" id="GO:0008483">
    <property type="term" value="F:transaminase activity"/>
    <property type="evidence" value="ECO:0007669"/>
    <property type="project" value="UniProtKB-KW"/>
</dbReference>
<organism evidence="7 8">
    <name type="scientific">Amanita thiersii Skay4041</name>
    <dbReference type="NCBI Taxonomy" id="703135"/>
    <lineage>
        <taxon>Eukaryota</taxon>
        <taxon>Fungi</taxon>
        <taxon>Dikarya</taxon>
        <taxon>Basidiomycota</taxon>
        <taxon>Agaricomycotina</taxon>
        <taxon>Agaricomycetes</taxon>
        <taxon>Agaricomycetidae</taxon>
        <taxon>Agaricales</taxon>
        <taxon>Pluteineae</taxon>
        <taxon>Amanitaceae</taxon>
        <taxon>Amanita</taxon>
    </lineage>
</organism>
<evidence type="ECO:0000313" key="7">
    <source>
        <dbReference type="EMBL" id="PFH46845.1"/>
    </source>
</evidence>
<keyword evidence="4" id="KW-0808">Transferase</keyword>
<evidence type="ECO:0000259" key="6">
    <source>
        <dbReference type="Pfam" id="PF00155"/>
    </source>
</evidence>
<evidence type="ECO:0000256" key="1">
    <source>
        <dbReference type="ARBA" id="ARBA00001933"/>
    </source>
</evidence>
<dbReference type="GO" id="GO:0006520">
    <property type="term" value="P:amino acid metabolic process"/>
    <property type="evidence" value="ECO:0007669"/>
    <property type="project" value="InterPro"/>
</dbReference>
<keyword evidence="5" id="KW-0663">Pyridoxal phosphate</keyword>
<comment type="cofactor">
    <cofactor evidence="1">
        <name>pyridoxal 5'-phosphate</name>
        <dbReference type="ChEBI" id="CHEBI:597326"/>
    </cofactor>
</comment>
<name>A0A2A9N853_9AGAR</name>
<dbReference type="InterPro" id="IPR004838">
    <property type="entry name" value="NHTrfase_class1_PyrdxlP-BS"/>
</dbReference>
<accession>A0A2A9N853</accession>
<dbReference type="NCBIfam" id="NF005732">
    <property type="entry name" value="PRK07550.1"/>
    <property type="match status" value="1"/>
</dbReference>
<comment type="similarity">
    <text evidence="2">Belongs to the class-I pyridoxal-phosphate-dependent aminotransferase family.</text>
</comment>
<keyword evidence="8" id="KW-1185">Reference proteome</keyword>
<evidence type="ECO:0000256" key="2">
    <source>
        <dbReference type="ARBA" id="ARBA00007441"/>
    </source>
</evidence>
<dbReference type="Gene3D" id="3.40.640.10">
    <property type="entry name" value="Type I PLP-dependent aspartate aminotransferase-like (Major domain)"/>
    <property type="match status" value="1"/>
</dbReference>
<dbReference type="CDD" id="cd00609">
    <property type="entry name" value="AAT_like"/>
    <property type="match status" value="1"/>
</dbReference>
<dbReference type="GO" id="GO:0030170">
    <property type="term" value="F:pyridoxal phosphate binding"/>
    <property type="evidence" value="ECO:0007669"/>
    <property type="project" value="InterPro"/>
</dbReference>
<dbReference type="EMBL" id="KZ302154">
    <property type="protein sequence ID" value="PFH46845.1"/>
    <property type="molecule type" value="Genomic_DNA"/>
</dbReference>
<dbReference type="PANTHER" id="PTHR46383">
    <property type="entry name" value="ASPARTATE AMINOTRANSFERASE"/>
    <property type="match status" value="1"/>
</dbReference>
<dbReference type="Proteomes" id="UP000242287">
    <property type="component" value="Unassembled WGS sequence"/>
</dbReference>
<dbReference type="InterPro" id="IPR004839">
    <property type="entry name" value="Aminotransferase_I/II_large"/>
</dbReference>
<dbReference type="STRING" id="703135.A0A2A9N853"/>
<dbReference type="AlphaFoldDB" id="A0A2A9N853"/>
<sequence>MSLKISYKLSANVLSTIVPPIPLANAWAESYKPTPLRPLIDMSQGAPGTPPPKLLRDALADVVRRDGVNGGGWGYCPWNGEKEMREGIAREVRTIYRGRGQEGVEVDVNEDDVAITSGCNLAFVAVVMSVAGAGDEVILPVPWYFNHQMDLTLLGITPVSLYTFPSEGFLPSVSRCEKRITSKTRAIALVSPNNPTGATYPPSLIASFLQLARKHNVALILDETYRDFITSPDPPHSLFSQHPSQPSWRENLIHLFSFSKSYLIPGHRLGLIIASPTLLTQLRTILDSLQICPARPMQLALAPLLPSLRPMIVEEALKIEKRHRLFKERLPKGWEVGSAGGYFAFVRHPWGGKGAFGPSGKDEELCQRMASDLGVVALPASFFSPKEEEEEGSCARLGGWQPEDWMRFSVANVDDEKIVELITVQLYIFAKAVRDLYQTVAHHGDGYIKIGIPERSHDQAFSRNPSPYI</sequence>
<dbReference type="Pfam" id="PF00155">
    <property type="entry name" value="Aminotran_1_2"/>
    <property type="match status" value="1"/>
</dbReference>
<protein>
    <recommendedName>
        <fullName evidence="6">Aminotransferase class I/classII large domain-containing protein</fullName>
    </recommendedName>
</protein>
<proteinExistence type="inferred from homology"/>
<dbReference type="OrthoDB" id="7042322at2759"/>
<gene>
    <name evidence="7" type="ORF">AMATHDRAFT_7327</name>
</gene>
<dbReference type="PROSITE" id="PS00105">
    <property type="entry name" value="AA_TRANSFER_CLASS_1"/>
    <property type="match status" value="1"/>
</dbReference>
<dbReference type="InterPro" id="IPR050596">
    <property type="entry name" value="AspAT/PAT-like"/>
</dbReference>
<reference evidence="7 8" key="1">
    <citation type="submission" date="2014-02" db="EMBL/GenBank/DDBJ databases">
        <title>Transposable element dynamics among asymbiotic and ectomycorrhizal Amanita fungi.</title>
        <authorList>
            <consortium name="DOE Joint Genome Institute"/>
            <person name="Hess J."/>
            <person name="Skrede I."/>
            <person name="Wolfe B."/>
            <person name="LaButti K."/>
            <person name="Ohm R.A."/>
            <person name="Grigoriev I.V."/>
            <person name="Pringle A."/>
        </authorList>
    </citation>
    <scope>NUCLEOTIDE SEQUENCE [LARGE SCALE GENOMIC DNA]</scope>
    <source>
        <strain evidence="7 8">SKay4041</strain>
    </source>
</reference>
<dbReference type="InterPro" id="IPR015421">
    <property type="entry name" value="PyrdxlP-dep_Trfase_major"/>
</dbReference>
<evidence type="ECO:0000256" key="4">
    <source>
        <dbReference type="ARBA" id="ARBA00022679"/>
    </source>
</evidence>
<keyword evidence="3" id="KW-0032">Aminotransferase</keyword>
<dbReference type="PANTHER" id="PTHR46383:SF1">
    <property type="entry name" value="ASPARTATE AMINOTRANSFERASE"/>
    <property type="match status" value="1"/>
</dbReference>
<feature type="domain" description="Aminotransferase class I/classII large" evidence="6">
    <location>
        <begin position="39"/>
        <end position="422"/>
    </location>
</feature>
<dbReference type="SUPFAM" id="SSF53383">
    <property type="entry name" value="PLP-dependent transferases"/>
    <property type="match status" value="1"/>
</dbReference>